<dbReference type="NCBIfam" id="TIGR03164">
    <property type="entry name" value="UHCUDC"/>
    <property type="match status" value="1"/>
</dbReference>
<dbReference type="UniPathway" id="UPA00394">
    <property type="reaction ID" value="UER00652"/>
</dbReference>
<accession>A0A410D6Z9</accession>
<sequence length="167" mass="18650">MNLDELNDAAEAVFVHQLGGIFEQSPWIVREAAKKRPFASRDDLFQAMAAIVASAGAERQEALIQAHPRLGTAKQMTEQSGEEQKTAGLHDLPKGEAEQLKTLNQQYEARFDIPFIMAVRGKSKPAIVAALKERLMHARADEFNRALAEILKIARFRLDDVLEVTKQ</sequence>
<dbReference type="AlphaFoldDB" id="A0A410D6Z9"/>
<reference evidence="9 12" key="2">
    <citation type="submission" date="2019-09" db="EMBL/GenBank/DDBJ databases">
        <title>Complete genome sequence of Sporolactobacillus terrae 70-3.</title>
        <authorList>
            <person name="Tanaka N."/>
            <person name="Shiwa Y."/>
            <person name="Fujita N."/>
            <person name="Tanasupawat S."/>
        </authorList>
    </citation>
    <scope>NUCLEOTIDE SEQUENCE [LARGE SCALE GENOMIC DNA]</scope>
    <source>
        <strain evidence="9 12">70-3</strain>
    </source>
</reference>
<dbReference type="EMBL" id="CP025688">
    <property type="protein sequence ID" value="QAA21884.1"/>
    <property type="molecule type" value="Genomic_DNA"/>
</dbReference>
<dbReference type="InterPro" id="IPR036778">
    <property type="entry name" value="OHCU_decarboxylase_sf"/>
</dbReference>
<evidence type="ECO:0000256" key="7">
    <source>
        <dbReference type="SAM" id="MobiDB-lite"/>
    </source>
</evidence>
<dbReference type="InterPro" id="IPR018020">
    <property type="entry name" value="OHCU_decarboxylase"/>
</dbReference>
<dbReference type="RefSeq" id="WP_028977803.1">
    <property type="nucleotide sequence ID" value="NZ_AP021853.1"/>
</dbReference>
<evidence type="ECO:0000313" key="9">
    <source>
        <dbReference type="EMBL" id="BBN98159.1"/>
    </source>
</evidence>
<evidence type="ECO:0000256" key="1">
    <source>
        <dbReference type="ARBA" id="ARBA00001163"/>
    </source>
</evidence>
<protein>
    <recommendedName>
        <fullName evidence="3">2-oxo-4-hydroxy-4-carboxy-5-ureidoimidazoline decarboxylase</fullName>
        <ecNumber evidence="3">4.1.1.97</ecNumber>
    </recommendedName>
</protein>
<dbReference type="InterPro" id="IPR017580">
    <property type="entry name" value="OHCU_decarboxylase-1"/>
</dbReference>
<evidence type="ECO:0000256" key="2">
    <source>
        <dbReference type="ARBA" id="ARBA00004754"/>
    </source>
</evidence>
<dbReference type="GO" id="GO:0019628">
    <property type="term" value="P:urate catabolic process"/>
    <property type="evidence" value="ECO:0007669"/>
    <property type="project" value="UniProtKB-UniPathway"/>
</dbReference>
<dbReference type="SUPFAM" id="SSF158694">
    <property type="entry name" value="UraD-Like"/>
    <property type="match status" value="1"/>
</dbReference>
<comment type="pathway">
    <text evidence="2">Purine metabolism; urate degradation; (S)-allantoin from urate: step 3/3.</text>
</comment>
<dbReference type="PANTHER" id="PTHR43466:SF1">
    <property type="entry name" value="2-OXO-4-HYDROXY-4-CARBOXY-5-UREIDOIMIDAZOLINE DECARBOXYLASE-RELATED"/>
    <property type="match status" value="1"/>
</dbReference>
<gene>
    <name evidence="10" type="primary">uraD</name>
    <name evidence="10" type="ORF">C0674_04220</name>
    <name evidence="9" type="ORF">St703_08640</name>
</gene>
<dbReference type="GO" id="GO:0051997">
    <property type="term" value="F:2-oxo-4-hydroxy-4-carboxy-5-ureidoimidazoline decarboxylase activity"/>
    <property type="evidence" value="ECO:0007669"/>
    <property type="project" value="UniProtKB-EC"/>
</dbReference>
<dbReference type="STRING" id="1449983.GCA_000647835_01968"/>
<evidence type="ECO:0000313" key="11">
    <source>
        <dbReference type="Proteomes" id="UP000285882"/>
    </source>
</evidence>
<keyword evidence="5" id="KW-0210">Decarboxylase</keyword>
<evidence type="ECO:0000256" key="6">
    <source>
        <dbReference type="ARBA" id="ARBA00023239"/>
    </source>
</evidence>
<dbReference type="Gene3D" id="1.10.3330.10">
    <property type="entry name" value="Oxo-4-hydroxy-4-carboxy-5-ureidoimidazoline decarboxylase"/>
    <property type="match status" value="1"/>
</dbReference>
<keyword evidence="11" id="KW-1185">Reference proteome</keyword>
<dbReference type="EMBL" id="AP021853">
    <property type="protein sequence ID" value="BBN98159.1"/>
    <property type="molecule type" value="Genomic_DNA"/>
</dbReference>
<dbReference type="Pfam" id="PF09349">
    <property type="entry name" value="OHCU_decarbox"/>
    <property type="match status" value="1"/>
</dbReference>
<reference evidence="10 11" key="1">
    <citation type="submission" date="2018-01" db="EMBL/GenBank/DDBJ databases">
        <title>Complete genome sequencing of Sporolactobacillus terrae DLG3.</title>
        <authorList>
            <person name="Nam Y.-D."/>
            <person name="Kang J."/>
            <person name="Chung W.-H."/>
        </authorList>
    </citation>
    <scope>NUCLEOTIDE SEQUENCE [LARGE SCALE GENOMIC DNA]</scope>
    <source>
        <strain evidence="10 11">DLG3</strain>
    </source>
</reference>
<dbReference type="GO" id="GO:0006144">
    <property type="term" value="P:purine nucleobase metabolic process"/>
    <property type="evidence" value="ECO:0007669"/>
    <property type="project" value="UniProtKB-KW"/>
</dbReference>
<evidence type="ECO:0000256" key="5">
    <source>
        <dbReference type="ARBA" id="ARBA00022793"/>
    </source>
</evidence>
<organism evidence="9 12">
    <name type="scientific">Sporolactobacillus terrae</name>
    <dbReference type="NCBI Taxonomy" id="269673"/>
    <lineage>
        <taxon>Bacteria</taxon>
        <taxon>Bacillati</taxon>
        <taxon>Bacillota</taxon>
        <taxon>Bacilli</taxon>
        <taxon>Bacillales</taxon>
        <taxon>Sporolactobacillaceae</taxon>
        <taxon>Sporolactobacillus</taxon>
    </lineage>
</organism>
<dbReference type="GO" id="GO:0000255">
    <property type="term" value="P:allantoin metabolic process"/>
    <property type="evidence" value="ECO:0007669"/>
    <property type="project" value="InterPro"/>
</dbReference>
<evidence type="ECO:0000313" key="12">
    <source>
        <dbReference type="Proteomes" id="UP000326951"/>
    </source>
</evidence>
<dbReference type="PANTHER" id="PTHR43466">
    <property type="entry name" value="2-OXO-4-HYDROXY-4-CARBOXY-5-UREIDOIMIDAZOLINE DECARBOXYLASE-RELATED"/>
    <property type="match status" value="1"/>
</dbReference>
<comment type="catalytic activity">
    <reaction evidence="1">
        <text>5-hydroxy-2-oxo-4-ureido-2,5-dihydro-1H-imidazole-5-carboxylate + H(+) = (S)-allantoin + CO2</text>
        <dbReference type="Rhea" id="RHEA:26301"/>
        <dbReference type="ChEBI" id="CHEBI:15378"/>
        <dbReference type="ChEBI" id="CHEBI:15678"/>
        <dbReference type="ChEBI" id="CHEBI:16526"/>
        <dbReference type="ChEBI" id="CHEBI:58639"/>
        <dbReference type="EC" id="4.1.1.97"/>
    </reaction>
</comment>
<keyword evidence="6" id="KW-0456">Lyase</keyword>
<dbReference type="Proteomes" id="UP000285882">
    <property type="component" value="Chromosome"/>
</dbReference>
<evidence type="ECO:0000256" key="4">
    <source>
        <dbReference type="ARBA" id="ARBA00022631"/>
    </source>
</evidence>
<name>A0A410D6Z9_9BACL</name>
<keyword evidence="4" id="KW-0659">Purine metabolism</keyword>
<feature type="region of interest" description="Disordered" evidence="7">
    <location>
        <begin position="72"/>
        <end position="94"/>
    </location>
</feature>
<evidence type="ECO:0000313" key="10">
    <source>
        <dbReference type="EMBL" id="QAA21884.1"/>
    </source>
</evidence>
<evidence type="ECO:0000259" key="8">
    <source>
        <dbReference type="Pfam" id="PF09349"/>
    </source>
</evidence>
<dbReference type="Proteomes" id="UP000326951">
    <property type="component" value="Chromosome"/>
</dbReference>
<dbReference type="EC" id="4.1.1.97" evidence="3"/>
<feature type="domain" description="Oxo-4-hydroxy-4-carboxy-5-ureidoimidazoline decarboxylase" evidence="8">
    <location>
        <begin position="7"/>
        <end position="159"/>
    </location>
</feature>
<proteinExistence type="predicted"/>
<evidence type="ECO:0000256" key="3">
    <source>
        <dbReference type="ARBA" id="ARBA00012257"/>
    </source>
</evidence>